<dbReference type="CDD" id="cd02394">
    <property type="entry name" value="KH-I_Vigilin_rpt6"/>
    <property type="match status" value="1"/>
</dbReference>
<dbReference type="InterPro" id="IPR057778">
    <property type="entry name" value="KH_Vigilin_N"/>
</dbReference>
<dbReference type="PROSITE" id="PS50084">
    <property type="entry name" value="KH_TYPE_1"/>
    <property type="match status" value="13"/>
</dbReference>
<evidence type="ECO:0000256" key="10">
    <source>
        <dbReference type="ARBA" id="ARBA00022884"/>
    </source>
</evidence>
<feature type="domain" description="K Homology" evidence="17">
    <location>
        <begin position="854"/>
        <end position="926"/>
    </location>
</feature>
<proteinExistence type="inferred from homology"/>
<dbReference type="CDD" id="cd22407">
    <property type="entry name" value="KH-I_Vigilin_rpt3"/>
    <property type="match status" value="1"/>
</dbReference>
<feature type="coiled-coil region" evidence="15">
    <location>
        <begin position="611"/>
        <end position="638"/>
    </location>
</feature>
<feature type="domain" description="K Homology" evidence="17">
    <location>
        <begin position="346"/>
        <end position="411"/>
    </location>
</feature>
<dbReference type="Pfam" id="PF04493">
    <property type="entry name" value="Endonuclease_5"/>
    <property type="match status" value="1"/>
</dbReference>
<organism evidence="18 19">
    <name type="scientific">Caenorhabditis briggsae</name>
    <dbReference type="NCBI Taxonomy" id="6238"/>
    <lineage>
        <taxon>Eukaryota</taxon>
        <taxon>Metazoa</taxon>
        <taxon>Ecdysozoa</taxon>
        <taxon>Nematoda</taxon>
        <taxon>Chromadorea</taxon>
        <taxon>Rhabditida</taxon>
        <taxon>Rhabditina</taxon>
        <taxon>Rhabditomorpha</taxon>
        <taxon>Rhabditoidea</taxon>
        <taxon>Rhabditidae</taxon>
        <taxon>Peloderinae</taxon>
        <taxon>Caenorhabditis</taxon>
    </lineage>
</organism>
<keyword evidence="15" id="KW-0175">Coiled coil</keyword>
<dbReference type="Gene3D" id="3.30.2170.10">
    <property type="entry name" value="archaeoglobus fulgidus dsm 4304 superfamily"/>
    <property type="match status" value="1"/>
</dbReference>
<feature type="transmembrane region" description="Helical" evidence="16">
    <location>
        <begin position="1384"/>
        <end position="1408"/>
    </location>
</feature>
<keyword evidence="9" id="KW-0256">Endoplasmic reticulum</keyword>
<evidence type="ECO:0000256" key="12">
    <source>
        <dbReference type="ARBA" id="ARBA00023136"/>
    </source>
</evidence>
<feature type="domain" description="K Homology" evidence="17">
    <location>
        <begin position="59"/>
        <end position="133"/>
    </location>
</feature>
<dbReference type="GO" id="GO:0003723">
    <property type="term" value="F:RNA binding"/>
    <property type="evidence" value="ECO:0007669"/>
    <property type="project" value="UniProtKB-UniRule"/>
</dbReference>
<evidence type="ECO:0000256" key="7">
    <source>
        <dbReference type="ARBA" id="ARBA00022692"/>
    </source>
</evidence>
<keyword evidence="10 14" id="KW-0694">RNA-binding</keyword>
<dbReference type="CDD" id="cd22408">
    <property type="entry name" value="KH-I_Vigilin_rpt4"/>
    <property type="match status" value="1"/>
</dbReference>
<feature type="transmembrane region" description="Helical" evidence="16">
    <location>
        <begin position="1445"/>
        <end position="1468"/>
    </location>
</feature>
<keyword evidence="12 16" id="KW-0472">Membrane</keyword>
<keyword evidence="8" id="KW-0677">Repeat</keyword>
<dbReference type="GO" id="GO:0042283">
    <property type="term" value="F:dolichyl pyrophosphate Glc1Man9GlcNAc2 alpha-1,3-glucosyltransferase activity"/>
    <property type="evidence" value="ECO:0007669"/>
    <property type="project" value="UniProtKB-EC"/>
</dbReference>
<dbReference type="InterPro" id="IPR004088">
    <property type="entry name" value="KH_dom_type_1"/>
</dbReference>
<dbReference type="GO" id="GO:0006281">
    <property type="term" value="P:DNA repair"/>
    <property type="evidence" value="ECO:0007669"/>
    <property type="project" value="InterPro"/>
</dbReference>
<feature type="transmembrane region" description="Helical" evidence="16">
    <location>
        <begin position="1542"/>
        <end position="1563"/>
    </location>
</feature>
<evidence type="ECO:0000256" key="1">
    <source>
        <dbReference type="ARBA" id="ARBA00004477"/>
    </source>
</evidence>
<evidence type="ECO:0000313" key="18">
    <source>
        <dbReference type="EMBL" id="UMM15654.1"/>
    </source>
</evidence>
<feature type="transmembrane region" description="Helical" evidence="16">
    <location>
        <begin position="1638"/>
        <end position="1655"/>
    </location>
</feature>
<evidence type="ECO:0000256" key="3">
    <source>
        <dbReference type="ARBA" id="ARBA00008715"/>
    </source>
</evidence>
<dbReference type="EMBL" id="CP092621">
    <property type="protein sequence ID" value="UMM15654.1"/>
    <property type="molecule type" value="Genomic_DNA"/>
</dbReference>
<feature type="domain" description="K Homology" evidence="17">
    <location>
        <begin position="277"/>
        <end position="345"/>
    </location>
</feature>
<feature type="domain" description="K Homology" evidence="17">
    <location>
        <begin position="781"/>
        <end position="850"/>
    </location>
</feature>
<dbReference type="PANTHER" id="PTHR12413:SF2">
    <property type="entry name" value="DOLICHYL PYROPHOSPHATE GLC1MAN9GLCNAC2 ALPHA-1,3-GLUCOSYLTRANSFERASE-RELATED"/>
    <property type="match status" value="1"/>
</dbReference>
<feature type="domain" description="K Homology" evidence="17">
    <location>
        <begin position="927"/>
        <end position="992"/>
    </location>
</feature>
<evidence type="ECO:0000256" key="14">
    <source>
        <dbReference type="PROSITE-ProRule" id="PRU00117"/>
    </source>
</evidence>
<evidence type="ECO:0000256" key="13">
    <source>
        <dbReference type="ARBA" id="ARBA00030499"/>
    </source>
</evidence>
<feature type="transmembrane region" description="Helical" evidence="16">
    <location>
        <begin position="1489"/>
        <end position="1510"/>
    </location>
</feature>
<accession>A0AAE9E8Y9</accession>
<comment type="pathway">
    <text evidence="2">Protein modification; protein glycosylation.</text>
</comment>
<dbReference type="CDD" id="cd22412">
    <property type="entry name" value="KH-I_Vigilin_rpt9"/>
    <property type="match status" value="1"/>
</dbReference>
<evidence type="ECO:0000313" key="19">
    <source>
        <dbReference type="Proteomes" id="UP000829354"/>
    </source>
</evidence>
<feature type="transmembrane region" description="Helical" evidence="16">
    <location>
        <begin position="1570"/>
        <end position="1588"/>
    </location>
</feature>
<keyword evidence="7 16" id="KW-0812">Transmembrane</keyword>
<evidence type="ECO:0000256" key="9">
    <source>
        <dbReference type="ARBA" id="ARBA00022824"/>
    </source>
</evidence>
<dbReference type="GO" id="GO:0005789">
    <property type="term" value="C:endoplasmic reticulum membrane"/>
    <property type="evidence" value="ECO:0007669"/>
    <property type="project" value="UniProtKB-SubCell"/>
</dbReference>
<dbReference type="InterPro" id="IPR007581">
    <property type="entry name" value="Endonuclease-V"/>
</dbReference>
<dbReference type="Pfam" id="PF03155">
    <property type="entry name" value="Alg6_Alg8"/>
    <property type="match status" value="1"/>
</dbReference>
<reference evidence="18 19" key="1">
    <citation type="submission" date="2022-04" db="EMBL/GenBank/DDBJ databases">
        <title>Chromosome-level reference genomes for two strains of Caenorhabditis briggsae: an improved platform for comparative genomics.</title>
        <authorList>
            <person name="Stevens L."/>
            <person name="Andersen E."/>
        </authorList>
    </citation>
    <scope>NUCLEOTIDE SEQUENCE [LARGE SCALE GENOMIC DNA]</scope>
    <source>
        <strain evidence="18">VX34</strain>
        <tissue evidence="18">Whole-organism</tissue>
    </source>
</reference>
<dbReference type="Gene3D" id="3.30.1370.10">
    <property type="entry name" value="K Homology domain, type 1"/>
    <property type="match status" value="14"/>
</dbReference>
<feature type="domain" description="K Homology" evidence="17">
    <location>
        <begin position="562"/>
        <end position="630"/>
    </location>
</feature>
<dbReference type="SUPFAM" id="SSF54791">
    <property type="entry name" value="Eukaryotic type KH-domain (KH-domain type I)"/>
    <property type="match status" value="11"/>
</dbReference>
<dbReference type="GO" id="GO:0004519">
    <property type="term" value="F:endonuclease activity"/>
    <property type="evidence" value="ECO:0007669"/>
    <property type="project" value="InterPro"/>
</dbReference>
<dbReference type="InterPro" id="IPR004087">
    <property type="entry name" value="KH_dom"/>
</dbReference>
<keyword evidence="6" id="KW-0808">Transferase</keyword>
<dbReference type="CDD" id="cd22451">
    <property type="entry name" value="KH-I_ScSCP160_rpt6"/>
    <property type="match status" value="1"/>
</dbReference>
<feature type="domain" description="K Homology" evidence="17">
    <location>
        <begin position="206"/>
        <end position="273"/>
    </location>
</feature>
<feature type="domain" description="K Homology" evidence="17">
    <location>
        <begin position="1075"/>
        <end position="1145"/>
    </location>
</feature>
<protein>
    <recommendedName>
        <fullName evidence="4">dolichyl-P-Glc:Glc1Man9GlcNAc2-PP-dolichol alpha-1,3-glucosyltransferase</fullName>
        <ecNumber evidence="4">2.4.1.265</ecNumber>
    </recommendedName>
    <alternativeName>
        <fullName evidence="13">Asparagine-linked glycosylation protein 8 homolog</fullName>
    </alternativeName>
</protein>
<dbReference type="CDD" id="cd22417">
    <property type="entry name" value="KH-I_Vigilin_rpt14"/>
    <property type="match status" value="1"/>
</dbReference>
<dbReference type="Proteomes" id="UP000829354">
    <property type="component" value="Chromosome II"/>
</dbReference>
<keyword evidence="5" id="KW-0328">Glycosyltransferase</keyword>
<dbReference type="CDD" id="cd22411">
    <property type="entry name" value="KH-I_Vigilin_rpt8"/>
    <property type="match status" value="1"/>
</dbReference>
<evidence type="ECO:0000256" key="5">
    <source>
        <dbReference type="ARBA" id="ARBA00022676"/>
    </source>
</evidence>
<evidence type="ECO:0000256" key="8">
    <source>
        <dbReference type="ARBA" id="ARBA00022737"/>
    </source>
</evidence>
<evidence type="ECO:0000256" key="6">
    <source>
        <dbReference type="ARBA" id="ARBA00022679"/>
    </source>
</evidence>
<dbReference type="InterPro" id="IPR004856">
    <property type="entry name" value="Glyco_trans_ALG6/ALG8"/>
</dbReference>
<feature type="transmembrane region" description="Helical" evidence="16">
    <location>
        <begin position="1667"/>
        <end position="1687"/>
    </location>
</feature>
<dbReference type="EC" id="2.4.1.265" evidence="4"/>
<feature type="domain" description="K Homology" evidence="17">
    <location>
        <begin position="1004"/>
        <end position="1071"/>
    </location>
</feature>
<name>A0AAE9E8Y9_CAEBR</name>
<dbReference type="CDD" id="cd22418">
    <property type="entry name" value="KH-I_Vigilin_rpt15"/>
    <property type="match status" value="1"/>
</dbReference>
<evidence type="ECO:0000256" key="4">
    <source>
        <dbReference type="ARBA" id="ARBA00011938"/>
    </source>
</evidence>
<dbReference type="PANTHER" id="PTHR12413">
    <property type="entry name" value="DOLICHYL GLYCOSYLTRANSFERASE"/>
    <property type="match status" value="1"/>
</dbReference>
<dbReference type="InterPro" id="IPR036612">
    <property type="entry name" value="KH_dom_type_1_sf"/>
</dbReference>
<feature type="domain" description="K Homology" evidence="17">
    <location>
        <begin position="634"/>
        <end position="703"/>
    </location>
</feature>
<feature type="coiled-coil region" evidence="15">
    <location>
        <begin position="977"/>
        <end position="1004"/>
    </location>
</feature>
<dbReference type="CDD" id="cd22414">
    <property type="entry name" value="KH-I_Vigilin_rpt11"/>
    <property type="match status" value="1"/>
</dbReference>
<feature type="transmembrane region" description="Helical" evidence="16">
    <location>
        <begin position="1415"/>
        <end position="1433"/>
    </location>
</feature>
<dbReference type="Pfam" id="PF24668">
    <property type="entry name" value="KH_Vigilin"/>
    <property type="match status" value="1"/>
</dbReference>
<feature type="domain" description="K Homology" evidence="17">
    <location>
        <begin position="708"/>
        <end position="777"/>
    </location>
</feature>
<feature type="transmembrane region" description="Helical" evidence="16">
    <location>
        <begin position="1315"/>
        <end position="1337"/>
    </location>
</feature>
<feature type="transmembrane region" description="Helical" evidence="16">
    <location>
        <begin position="1358"/>
        <end position="1378"/>
    </location>
</feature>
<dbReference type="SMART" id="SM00322">
    <property type="entry name" value="KH"/>
    <property type="match status" value="15"/>
</dbReference>
<comment type="subcellular location">
    <subcellularLocation>
        <location evidence="1">Endoplasmic reticulum membrane</location>
        <topology evidence="1">Multi-pass membrane protein</topology>
    </subcellularLocation>
</comment>
<gene>
    <name evidence="18" type="ORF">L5515_013009</name>
</gene>
<feature type="domain" description="K Homology" evidence="17">
    <location>
        <begin position="134"/>
        <end position="202"/>
    </location>
</feature>
<keyword evidence="19" id="KW-1185">Reference proteome</keyword>
<dbReference type="CDD" id="cd22409">
    <property type="entry name" value="KH-I_Vigilin_rpt5"/>
    <property type="match status" value="1"/>
</dbReference>
<evidence type="ECO:0000259" key="17">
    <source>
        <dbReference type="SMART" id="SM00322"/>
    </source>
</evidence>
<evidence type="ECO:0000256" key="15">
    <source>
        <dbReference type="SAM" id="Coils"/>
    </source>
</evidence>
<comment type="similarity">
    <text evidence="3">Belongs to the ALG6/ALG8 glucosyltransferase family.</text>
</comment>
<evidence type="ECO:0000256" key="2">
    <source>
        <dbReference type="ARBA" id="ARBA00004922"/>
    </source>
</evidence>
<dbReference type="CDD" id="cd22413">
    <property type="entry name" value="KH-I_Vigilin_rpt10"/>
    <property type="match status" value="1"/>
</dbReference>
<dbReference type="CDD" id="cd22410">
    <property type="entry name" value="KH-I_Vigilin_rpt7"/>
    <property type="match status" value="1"/>
</dbReference>
<evidence type="ECO:0000256" key="11">
    <source>
        <dbReference type="ARBA" id="ARBA00022989"/>
    </source>
</evidence>
<evidence type="ECO:0000256" key="16">
    <source>
        <dbReference type="SAM" id="Phobius"/>
    </source>
</evidence>
<dbReference type="Pfam" id="PF00013">
    <property type="entry name" value="KH_1"/>
    <property type="match status" value="14"/>
</dbReference>
<keyword evidence="11 16" id="KW-1133">Transmembrane helix</keyword>
<sequence>MDNGHIEETNIVEIDPATGGATLSFSYASDFPTLPETAPAAAPTAKQTNVWSRPALSKTDVIITFHLASDERSNKVKSFGNTSEESKKAQLIASATKTRIELSESKDGELTVVVKGERAKVEDARARIIRDLQTQASRDVDIPKEHHGRLIGKEGALLRNLEAETNCRIQIPKRDDPSSKITITGPREGIMRAAKHILDVSEHESKLATEHIVCPKNLVPFVRGPHNEIYDRLTATGVKVNIPPPTATNEVISVTGEKEGVLRAAAEIRKIVESKKNVTSIQVQVARTQHRYIIGQARSGIHEILAKTGVVVEVPSEESKSDQVTLIGDANDLAKALTLVIERASSVVTQSIACPQWLHKHLIGPKGATLATLVPNRNNVQIEFDNSNHIFLEGSPEEVKAAFEPLNKEVARLQMELAIEKVKVHPSLHRHVIGRGGSLISKIKEQAGVQITIPSEETNSDEIVVEGKKDGVKKAVAEIRSIVTKIENEKSRDIIIPQRLHKLIIGTKGSGVQVIRDSHPNVSIMFPDAKSKSDVVNIRGDKAEVDAVFKKLTVLSKEFAENNYQQTVAIFKEFLKHIVGKGGATIRKLRDETETRIDLPESGSDDGKITVTGKQANVEKAVAQLNKIQEELANVAEESIDIPQKVQNRFFGNGRRLISDIEEECGGVHIRFPSEKSESTKVTIRGPAGDVTKAVGLISALAKDKEENYVEDTVKAKAEFHRFLIGKGGSKIAKLRDTLNVRIMFPNEGDAEKETIHLLGKKDDVPKAKAALEEAIKHLSETVDIKITVDPKYYKNFLARGAALIKEIQDQNGGVVISFPKNGSDSNEVSIRGSKQCVEAARARIEDTVEDYEKQITDTVSIPAQFHRGLLAGRGAKIHELQSKYNVSVRFPNNRDEGAESSDEVIISGRDTKVEEAKEALLALVPISKVIQLPVDMHRSIIGRGGETVRKLMQDYDVNISIPKDNSSEDITVTGQVDNVEQALEALRGKLAEYEAQAEDRKLKQWSMTINVPTDYHQKIIGQRGATITALKEKYGVNINVPREDGNEAITIVGYEEKAKECAAAIEEMISDLRSMFTQEITLDSRYHPRLIGTRGKNLKKVMDDYHVEIRLPRQGAEDPNLVIVAGKDENDVYDCIDHLRSEEETFLLDNVERTQYMSPRQQESHNARPQSGPVTVQMKGAPWQLDIGSSEQFPDMGPSATTTAAVGGAWGSSRRWMGEIPCILSIGAILIAFKCLLIPSYTSTDFEVHRNWMAVTWNRPLKAWYTESTSEWTLDYPPFFAYFEWTLAYVAHTIGFDECLQISMTPIMSPRILVFQRLSVIATDIFYIAICALYAFKSPRLVAGIPKKMRKNAQEACFILLATLQALLICDSVHFQYNSMLTAFFILSMYFLDCGMFLLAALTFSVLLNFKHIYVYYALGYVFFYLVNYFEFSVAKFLRNFSKAISLAIFLLLPFAFSIFPFFHVAGAEGLQNIATRLFPVSRGLTHAFWAPNFWALYNFADLILYRVLSNLNIGKFEAPTYTSGLVQEYSHSVLPSVNPIGTLFLVVIASVIVLTGLVIRWRKVSRPVDFSLFAVFSALSFFYFGYHVHEKAIILITVPMTIFAIKDPKYHSHLIHLSCVASFSLFPLLFTPFEVLLKYAICVAYFFIQLTFLKRYTRMPLGDLLPWRHVASWAVLAIVEIYNTFLHKWLLSDRLPFAPLMVISVLTSIELTSFFGSLIWTTFADGIIEISWQKATCRLREQLIRDMTYSVQTVEDEQDVQIVAGVDTSASSSNPDMVYVSVSFWKYPGLQHLATISDTRILRLPYIPQYLAVREAEVVADFVRTVIAERSELRPDVILCDGFGRFHSRSCGMACHVGALTGIPSIGIAKNLALHDVYETVGIDKKSKVDQFVDSCREIYKSNKPVPGFIPFDIVEPVKLNILRMGGSMSGVFVSAGYGIDLDLATTISSKILLNNTTCEPIRAADLESRRLVRENFDGNRDKIE</sequence>
<feature type="domain" description="K Homology" evidence="17">
    <location>
        <begin position="488"/>
        <end position="560"/>
    </location>
</feature>
<feature type="domain" description="K Homology" evidence="17">
    <location>
        <begin position="416"/>
        <end position="484"/>
    </location>
</feature>